<sequence>MATKIAEDFYSPKYQDYIRKQYYTDMENYGVGYRNEVDRENGAEWVGTVERDRLTIKDVMKEIFKDDDIEQTKTIRNKIKLYLDNSDQWYRSKSVKFVCSVAPETPVVILSKKIPRNSTFYRFTPKSTPVKTLDM</sequence>
<dbReference type="EMBL" id="UHFP01000001">
    <property type="protein sequence ID" value="SUN67883.1"/>
    <property type="molecule type" value="Genomic_DNA"/>
</dbReference>
<accession>A0A380KNK8</accession>
<dbReference type="RefSeq" id="WP_006531559.1">
    <property type="nucleotide sequence ID" value="NZ_CABKNK020000007.1"/>
</dbReference>
<dbReference type="Proteomes" id="UP000255352">
    <property type="component" value="Unassembled WGS sequence"/>
</dbReference>
<dbReference type="GeneID" id="69902289"/>
<name>A0A380KNK8_9STRE</name>
<evidence type="ECO:0000313" key="1">
    <source>
        <dbReference type="EMBL" id="SUN67883.1"/>
    </source>
</evidence>
<gene>
    <name evidence="1" type="ORF">NCTC13760_00559</name>
</gene>
<dbReference type="AlphaFoldDB" id="A0A380KNK8"/>
<organism evidence="1 2">
    <name type="scientific">Streptococcus infantarius</name>
    <dbReference type="NCBI Taxonomy" id="102684"/>
    <lineage>
        <taxon>Bacteria</taxon>
        <taxon>Bacillati</taxon>
        <taxon>Bacillota</taxon>
        <taxon>Bacilli</taxon>
        <taxon>Lactobacillales</taxon>
        <taxon>Streptococcaceae</taxon>
        <taxon>Streptococcus</taxon>
    </lineage>
</organism>
<proteinExistence type="predicted"/>
<reference evidence="1 2" key="1">
    <citation type="submission" date="2018-06" db="EMBL/GenBank/DDBJ databases">
        <authorList>
            <consortium name="Pathogen Informatics"/>
            <person name="Doyle S."/>
        </authorList>
    </citation>
    <scope>NUCLEOTIDE SEQUENCE [LARGE SCALE GENOMIC DNA]</scope>
    <source>
        <strain evidence="1 2">NCTC13760</strain>
    </source>
</reference>
<protein>
    <submittedName>
        <fullName evidence="1">Prophage ps2 protein 15</fullName>
    </submittedName>
</protein>
<evidence type="ECO:0000313" key="2">
    <source>
        <dbReference type="Proteomes" id="UP000255352"/>
    </source>
</evidence>